<evidence type="ECO:0000259" key="1">
    <source>
        <dbReference type="PROSITE" id="PS51332"/>
    </source>
</evidence>
<evidence type="ECO:0000313" key="2">
    <source>
        <dbReference type="EMBL" id="NKI40118.1"/>
    </source>
</evidence>
<comment type="caution">
    <text evidence="2">The sequence shown here is derived from an EMBL/GenBank/DDBJ whole genome shotgun (WGS) entry which is preliminary data.</text>
</comment>
<dbReference type="InterPro" id="IPR006158">
    <property type="entry name" value="Cobalamin-bd"/>
</dbReference>
<dbReference type="Pfam" id="PF02310">
    <property type="entry name" value="B12-binding"/>
    <property type="match status" value="1"/>
</dbReference>
<gene>
    <name evidence="2" type="ORF">HFV08_02385</name>
</gene>
<dbReference type="SUPFAM" id="SSF52242">
    <property type="entry name" value="Cobalamin (vitamin B12)-binding domain"/>
    <property type="match status" value="1"/>
</dbReference>
<organism evidence="2 3">
    <name type="scientific">Streptomyces physcomitrii</name>
    <dbReference type="NCBI Taxonomy" id="2724184"/>
    <lineage>
        <taxon>Bacteria</taxon>
        <taxon>Bacillati</taxon>
        <taxon>Actinomycetota</taxon>
        <taxon>Actinomycetes</taxon>
        <taxon>Kitasatosporales</taxon>
        <taxon>Streptomycetaceae</taxon>
        <taxon>Streptomyces</taxon>
    </lineage>
</organism>
<proteinExistence type="predicted"/>
<dbReference type="InterPro" id="IPR036724">
    <property type="entry name" value="Cobalamin-bd_sf"/>
</dbReference>
<evidence type="ECO:0000313" key="3">
    <source>
        <dbReference type="Proteomes" id="UP000772196"/>
    </source>
</evidence>
<dbReference type="Gene3D" id="3.40.50.280">
    <property type="entry name" value="Cobalamin-binding domain"/>
    <property type="match status" value="1"/>
</dbReference>
<name>A0ABX1GWG9_9ACTN</name>
<protein>
    <submittedName>
        <fullName evidence="2">Methylaspartate mutase</fullName>
    </submittedName>
</protein>
<keyword evidence="3" id="KW-1185">Reference proteome</keyword>
<reference evidence="2 3" key="1">
    <citation type="submission" date="2020-04" db="EMBL/GenBank/DDBJ databases">
        <title>Phylogenetic Diversity and Antibacterial Activity against Ralstonia solanacearum of Endophytic Actinomycete Isolated from Moss.</title>
        <authorList>
            <person name="Zhuang X."/>
        </authorList>
    </citation>
    <scope>NUCLEOTIDE SEQUENCE [LARGE SCALE GENOMIC DNA]</scope>
    <source>
        <strain evidence="2 3">LD120</strain>
    </source>
</reference>
<feature type="domain" description="B12-binding" evidence="1">
    <location>
        <begin position="7"/>
        <end position="142"/>
    </location>
</feature>
<sequence length="153" mass="15903">MSSAPASRVVILGVAASDSHAVANQLIAHALRARGYLVINLGTCTEVAEFAEACGRHPDALAVLIGSLNGHIHADLHDLPAARAAELIRCPVVVGGNLSVGSVKHDSDLERLYRLGVDHILERPEELFPLLDGLARRAADPAGRTGVPAAASS</sequence>
<dbReference type="PROSITE" id="PS51332">
    <property type="entry name" value="B12_BINDING"/>
    <property type="match status" value="1"/>
</dbReference>
<dbReference type="Proteomes" id="UP000772196">
    <property type="component" value="Unassembled WGS sequence"/>
</dbReference>
<accession>A0ABX1GWG9</accession>
<dbReference type="EMBL" id="JAAWWP010000001">
    <property type="protein sequence ID" value="NKI40118.1"/>
    <property type="molecule type" value="Genomic_DNA"/>
</dbReference>